<reference evidence="9" key="1">
    <citation type="submission" date="2022-08" db="EMBL/GenBank/DDBJ databases">
        <title>Novel sulphate-reducing endosymbionts in the free-living metamonad Anaeramoeba.</title>
        <authorList>
            <person name="Jerlstrom-Hultqvist J."/>
            <person name="Cepicka I."/>
            <person name="Gallot-Lavallee L."/>
            <person name="Salas-Leiva D."/>
            <person name="Curtis B.A."/>
            <person name="Zahonova K."/>
            <person name="Pipaliya S."/>
            <person name="Dacks J."/>
            <person name="Roger A.J."/>
        </authorList>
    </citation>
    <scope>NUCLEOTIDE SEQUENCE</scope>
    <source>
        <strain evidence="9">Busselton2</strain>
    </source>
</reference>
<feature type="transmembrane region" description="Helical" evidence="7">
    <location>
        <begin position="245"/>
        <end position="267"/>
    </location>
</feature>
<comment type="caution">
    <text evidence="9">The sequence shown here is derived from an EMBL/GenBank/DDBJ whole genome shotgun (WGS) entry which is preliminary data.</text>
</comment>
<feature type="transmembrane region" description="Helical" evidence="7">
    <location>
        <begin position="408"/>
        <end position="428"/>
    </location>
</feature>
<sequence length="491" mass="54793">MVFSQERLKFGRKENVGDKKDKNGIESTYSTQKQDFNTKKLMLILPFFSFLGPVSNMAYLPALNQLTEFYNTSLEIVTLSVSIATLVGALSPLIWAPSSDFFGRKKILITEFTIFILMTIGCIFAPNIQTFIFFRVLEAASLIGSIGVCFAIVMDVVPVYSRGKALASVIFAITVGTIVGPVIGGVLTEKWGWKSIFIFLLIIATIILMIVIFFLQETNMDRKPLSAKKLILSWLRPILFFRKKIVLTVVLVNSFVFSSMYFIIVLIPTVTQRYYNWSKMNSGFSLLPYGFGGLFGTICAGPLIDYSRKRFKTLGSRLLPGVFAAFIISFTIASIGAVILRSVVFLLALSSLFSWLYVFLSSGSQAFLFEEVPGETASISSIMTLVQFGFSSISVQLTATAVGKSLDTWFYIYGACIFLFSFVLIYVIRSRWEHIKEEIKKAIGGDIEMNQKFDTPDSSSSDNTTTSKMQQINSDVSKEDRRKSSTTELSS</sequence>
<dbReference type="Pfam" id="PF07690">
    <property type="entry name" value="MFS_1"/>
    <property type="match status" value="1"/>
</dbReference>
<gene>
    <name evidence="9" type="ORF">M0812_21407</name>
</gene>
<dbReference type="PROSITE" id="PS50850">
    <property type="entry name" value="MFS"/>
    <property type="match status" value="1"/>
</dbReference>
<feature type="transmembrane region" description="Helical" evidence="7">
    <location>
        <begin position="41"/>
        <end position="62"/>
    </location>
</feature>
<feature type="transmembrane region" description="Helical" evidence="7">
    <location>
        <begin position="345"/>
        <end position="369"/>
    </location>
</feature>
<dbReference type="Gene3D" id="1.20.1720.10">
    <property type="entry name" value="Multidrug resistance protein D"/>
    <property type="match status" value="1"/>
</dbReference>
<comment type="subcellular location">
    <subcellularLocation>
        <location evidence="1">Membrane</location>
        <topology evidence="1">Multi-pass membrane protein</topology>
    </subcellularLocation>
</comment>
<dbReference type="InterPro" id="IPR011701">
    <property type="entry name" value="MFS"/>
</dbReference>
<evidence type="ECO:0000256" key="1">
    <source>
        <dbReference type="ARBA" id="ARBA00004141"/>
    </source>
</evidence>
<evidence type="ECO:0000256" key="7">
    <source>
        <dbReference type="SAM" id="Phobius"/>
    </source>
</evidence>
<feature type="compositionally biased region" description="Low complexity" evidence="6">
    <location>
        <begin position="456"/>
        <end position="467"/>
    </location>
</feature>
<evidence type="ECO:0000256" key="3">
    <source>
        <dbReference type="ARBA" id="ARBA00022692"/>
    </source>
</evidence>
<dbReference type="AlphaFoldDB" id="A0AAV7YRS2"/>
<evidence type="ECO:0000256" key="2">
    <source>
        <dbReference type="ARBA" id="ARBA00022448"/>
    </source>
</evidence>
<evidence type="ECO:0000313" key="10">
    <source>
        <dbReference type="Proteomes" id="UP001146793"/>
    </source>
</evidence>
<proteinExistence type="predicted"/>
<dbReference type="GO" id="GO:0005886">
    <property type="term" value="C:plasma membrane"/>
    <property type="evidence" value="ECO:0007669"/>
    <property type="project" value="TreeGrafter"/>
</dbReference>
<keyword evidence="4 7" id="KW-1133">Transmembrane helix</keyword>
<evidence type="ECO:0000259" key="8">
    <source>
        <dbReference type="PROSITE" id="PS50850"/>
    </source>
</evidence>
<feature type="domain" description="Major facilitator superfamily (MFS) profile" evidence="8">
    <location>
        <begin position="41"/>
        <end position="432"/>
    </location>
</feature>
<dbReference type="EMBL" id="JANTQA010000047">
    <property type="protein sequence ID" value="KAJ3432466.1"/>
    <property type="molecule type" value="Genomic_DNA"/>
</dbReference>
<feature type="compositionally biased region" description="Basic and acidic residues" evidence="6">
    <location>
        <begin position="476"/>
        <end position="485"/>
    </location>
</feature>
<evidence type="ECO:0000313" key="9">
    <source>
        <dbReference type="EMBL" id="KAJ3432466.1"/>
    </source>
</evidence>
<keyword evidence="2" id="KW-0813">Transport</keyword>
<evidence type="ECO:0000256" key="6">
    <source>
        <dbReference type="SAM" id="MobiDB-lite"/>
    </source>
</evidence>
<feature type="transmembrane region" description="Helical" evidence="7">
    <location>
        <begin position="381"/>
        <end position="402"/>
    </location>
</feature>
<feature type="transmembrane region" description="Helical" evidence="7">
    <location>
        <begin position="318"/>
        <end position="339"/>
    </location>
</feature>
<dbReference type="Proteomes" id="UP001146793">
    <property type="component" value="Unassembled WGS sequence"/>
</dbReference>
<feature type="transmembrane region" description="Helical" evidence="7">
    <location>
        <begin position="107"/>
        <end position="126"/>
    </location>
</feature>
<dbReference type="GO" id="GO:0022857">
    <property type="term" value="F:transmembrane transporter activity"/>
    <property type="evidence" value="ECO:0007669"/>
    <property type="project" value="InterPro"/>
</dbReference>
<feature type="transmembrane region" description="Helical" evidence="7">
    <location>
        <begin position="196"/>
        <end position="215"/>
    </location>
</feature>
<evidence type="ECO:0000256" key="5">
    <source>
        <dbReference type="ARBA" id="ARBA00023136"/>
    </source>
</evidence>
<feature type="transmembrane region" description="Helical" evidence="7">
    <location>
        <begin position="287"/>
        <end position="306"/>
    </location>
</feature>
<feature type="transmembrane region" description="Helical" evidence="7">
    <location>
        <begin position="132"/>
        <end position="153"/>
    </location>
</feature>
<evidence type="ECO:0000256" key="4">
    <source>
        <dbReference type="ARBA" id="ARBA00022989"/>
    </source>
</evidence>
<dbReference type="SUPFAM" id="SSF103473">
    <property type="entry name" value="MFS general substrate transporter"/>
    <property type="match status" value="1"/>
</dbReference>
<dbReference type="InterPro" id="IPR020846">
    <property type="entry name" value="MFS_dom"/>
</dbReference>
<keyword evidence="3 7" id="KW-0812">Transmembrane</keyword>
<feature type="transmembrane region" description="Helical" evidence="7">
    <location>
        <begin position="74"/>
        <end position="95"/>
    </location>
</feature>
<feature type="transmembrane region" description="Helical" evidence="7">
    <location>
        <begin position="165"/>
        <end position="184"/>
    </location>
</feature>
<feature type="region of interest" description="Disordered" evidence="6">
    <location>
        <begin position="450"/>
        <end position="491"/>
    </location>
</feature>
<dbReference type="PANTHER" id="PTHR23502">
    <property type="entry name" value="MAJOR FACILITATOR SUPERFAMILY"/>
    <property type="match status" value="1"/>
</dbReference>
<keyword evidence="5 7" id="KW-0472">Membrane</keyword>
<protein>
    <submittedName>
        <fullName evidence="9">Major facilitator superfamily</fullName>
    </submittedName>
</protein>
<accession>A0AAV7YRS2</accession>
<dbReference type="PANTHER" id="PTHR23502:SF132">
    <property type="entry name" value="POLYAMINE TRANSPORTER 2-RELATED"/>
    <property type="match status" value="1"/>
</dbReference>
<name>A0AAV7YRS2_9EUKA</name>
<dbReference type="InterPro" id="IPR036259">
    <property type="entry name" value="MFS_trans_sf"/>
</dbReference>
<organism evidence="9 10">
    <name type="scientific">Anaeramoeba flamelloides</name>
    <dbReference type="NCBI Taxonomy" id="1746091"/>
    <lineage>
        <taxon>Eukaryota</taxon>
        <taxon>Metamonada</taxon>
        <taxon>Anaeramoebidae</taxon>
        <taxon>Anaeramoeba</taxon>
    </lineage>
</organism>